<evidence type="ECO:0000313" key="2">
    <source>
        <dbReference type="EMBL" id="QBZ54581.1"/>
    </source>
</evidence>
<sequence length="66" mass="7023">MPTGSPSKSDPGVAPDFVTPTYRNPSAHPSYSIPTCYPRYKIITCHALGLVHSKYGIGSLGGTPFQ</sequence>
<proteinExistence type="predicted"/>
<accession>A0A4P7MZI7</accession>
<dbReference type="VEuPathDB" id="FungiDB:M_BR32_EuGene_00090821"/>
<evidence type="ECO:0000313" key="3">
    <source>
        <dbReference type="Proteomes" id="UP000294847"/>
    </source>
</evidence>
<dbReference type="AlphaFoldDB" id="A0A4P7MZI7"/>
<gene>
    <name evidence="2" type="ORF">PoMZ_10285</name>
</gene>
<evidence type="ECO:0000256" key="1">
    <source>
        <dbReference type="SAM" id="MobiDB-lite"/>
    </source>
</evidence>
<reference evidence="2 3" key="1">
    <citation type="journal article" date="2019" name="Mol. Biol. Evol.">
        <title>Blast fungal genomes show frequent chromosomal changes, gene gains and losses, and effector gene turnover.</title>
        <authorList>
            <person name="Gomez Luciano L.B."/>
            <person name="Jason Tsai I."/>
            <person name="Chuma I."/>
            <person name="Tosa Y."/>
            <person name="Chen Y.H."/>
            <person name="Li J.Y."/>
            <person name="Li M.Y."/>
            <person name="Jade Lu M.Y."/>
            <person name="Nakayashiki H."/>
            <person name="Li W.H."/>
        </authorList>
    </citation>
    <scope>NUCLEOTIDE SEQUENCE [LARGE SCALE GENOMIC DNA]</scope>
    <source>
        <strain evidence="2">MZ5-1-6</strain>
    </source>
</reference>
<feature type="region of interest" description="Disordered" evidence="1">
    <location>
        <begin position="1"/>
        <end position="26"/>
    </location>
</feature>
<protein>
    <submittedName>
        <fullName evidence="2">Uncharacterized protein</fullName>
    </submittedName>
</protein>
<dbReference type="EMBL" id="CP034204">
    <property type="protein sequence ID" value="QBZ54581.1"/>
    <property type="molecule type" value="Genomic_DNA"/>
</dbReference>
<name>A0A4P7MZI7_PYROR</name>
<organism evidence="2 3">
    <name type="scientific">Pyricularia oryzae</name>
    <name type="common">Rice blast fungus</name>
    <name type="synonym">Magnaporthe oryzae</name>
    <dbReference type="NCBI Taxonomy" id="318829"/>
    <lineage>
        <taxon>Eukaryota</taxon>
        <taxon>Fungi</taxon>
        <taxon>Dikarya</taxon>
        <taxon>Ascomycota</taxon>
        <taxon>Pezizomycotina</taxon>
        <taxon>Sordariomycetes</taxon>
        <taxon>Sordariomycetidae</taxon>
        <taxon>Magnaporthales</taxon>
        <taxon>Pyriculariaceae</taxon>
        <taxon>Pyricularia</taxon>
    </lineage>
</organism>
<dbReference type="Proteomes" id="UP000294847">
    <property type="component" value="Chromosome 1"/>
</dbReference>